<keyword evidence="3" id="KW-1185">Reference proteome</keyword>
<accession>A0A9W6B2U4</accession>
<feature type="transmembrane region" description="Helical" evidence="1">
    <location>
        <begin position="114"/>
        <end position="133"/>
    </location>
</feature>
<dbReference type="AlphaFoldDB" id="A0A9W6B2U4"/>
<evidence type="ECO:0000256" key="1">
    <source>
        <dbReference type="SAM" id="Phobius"/>
    </source>
</evidence>
<reference evidence="2" key="2">
    <citation type="journal article" date="2023" name="PLoS ONE">
        <title>Philodulcilactobacillus myokoensis gen. nov., sp. nov., a fructophilic, acidophilic, and agar-phobic lactic acid bacterium isolated from fermented vegetable extracts.</title>
        <authorList>
            <person name="Kouya T."/>
            <person name="Ishiyama Y."/>
            <person name="Ohashi S."/>
            <person name="Kumakubo R."/>
            <person name="Yamazaki T."/>
            <person name="Otaki T."/>
        </authorList>
    </citation>
    <scope>NUCLEOTIDE SEQUENCE</scope>
    <source>
        <strain evidence="2">WR16-4</strain>
    </source>
</reference>
<feature type="transmembrane region" description="Helical" evidence="1">
    <location>
        <begin position="58"/>
        <end position="76"/>
    </location>
</feature>
<reference evidence="2" key="1">
    <citation type="submission" date="2022-07" db="EMBL/GenBank/DDBJ databases">
        <authorList>
            <person name="Kouya T."/>
            <person name="Ishiyama Y."/>
        </authorList>
    </citation>
    <scope>NUCLEOTIDE SEQUENCE</scope>
    <source>
        <strain evidence="2">WR16-4</strain>
    </source>
</reference>
<evidence type="ECO:0000313" key="3">
    <source>
        <dbReference type="Proteomes" id="UP001144204"/>
    </source>
</evidence>
<feature type="transmembrane region" description="Helical" evidence="1">
    <location>
        <begin position="292"/>
        <end position="311"/>
    </location>
</feature>
<keyword evidence="1" id="KW-1133">Transmembrane helix</keyword>
<organism evidence="2 3">
    <name type="scientific">Philodulcilactobacillus myokoensis</name>
    <dbReference type="NCBI Taxonomy" id="2929573"/>
    <lineage>
        <taxon>Bacteria</taxon>
        <taxon>Bacillati</taxon>
        <taxon>Bacillota</taxon>
        <taxon>Bacilli</taxon>
        <taxon>Lactobacillales</taxon>
        <taxon>Lactobacillaceae</taxon>
        <taxon>Philodulcilactobacillus</taxon>
    </lineage>
</organism>
<evidence type="ECO:0000313" key="2">
    <source>
        <dbReference type="EMBL" id="GLB47538.1"/>
    </source>
</evidence>
<comment type="caution">
    <text evidence="2">The sequence shown here is derived from an EMBL/GenBank/DDBJ whole genome shotgun (WGS) entry which is preliminary data.</text>
</comment>
<keyword evidence="1" id="KW-0812">Transmembrane</keyword>
<feature type="transmembrane region" description="Helical" evidence="1">
    <location>
        <begin position="364"/>
        <end position="384"/>
    </location>
</feature>
<dbReference type="RefSeq" id="WP_286137075.1">
    <property type="nucleotide sequence ID" value="NZ_BRPL01000004.1"/>
</dbReference>
<name>A0A9W6B2U4_9LACO</name>
<feature type="transmembrane region" description="Helical" evidence="1">
    <location>
        <begin position="145"/>
        <end position="167"/>
    </location>
</feature>
<feature type="transmembrane region" description="Helical" evidence="1">
    <location>
        <begin position="207"/>
        <end position="225"/>
    </location>
</feature>
<dbReference type="InterPro" id="IPR049576">
    <property type="entry name" value="HDC-like"/>
</dbReference>
<dbReference type="CDD" id="cd21416">
    <property type="entry name" value="HDC_protein"/>
    <property type="match status" value="1"/>
</dbReference>
<feature type="transmembrane region" description="Helical" evidence="1">
    <location>
        <begin position="26"/>
        <end position="46"/>
    </location>
</feature>
<proteinExistence type="predicted"/>
<feature type="transmembrane region" description="Helical" evidence="1">
    <location>
        <begin position="88"/>
        <end position="109"/>
    </location>
</feature>
<dbReference type="Proteomes" id="UP001144204">
    <property type="component" value="Unassembled WGS sequence"/>
</dbReference>
<protein>
    <submittedName>
        <fullName evidence="2">Uncharacterized protein</fullName>
    </submittedName>
</protein>
<keyword evidence="1" id="KW-0472">Membrane</keyword>
<dbReference type="EMBL" id="BRPL01000004">
    <property type="protein sequence ID" value="GLB47538.1"/>
    <property type="molecule type" value="Genomic_DNA"/>
</dbReference>
<sequence length="387" mass="43012">MVNIFALAELMFCLFVGEWISKFTKAYVPSVFVTAMMFLIGYWTIFPKNIVQIASFDPIFMTIVMSAIIVHMGTLMDLRTLINQWKVVVIALCGVLGTIILALGIGLLLFRWKVVIASVPPLTGGIVAAFLMANGLRAQHIMDLIAFPTSMFVVHSIIGYPLTAFLLKKEDRRLIGIFRSNQNVRSHSKIEQKDTLKPFIPEKYRTAAFNIFLVLLIGLISFEISNLIHNVINPYVIGLILGVIAHQAHLLESNVLEKSGVFNWFLYAELIYIFSDLNVVKPSNLPKMLVPIITMIALGIFGMFVVSFLLAKPMGLSKSMAFACALTALFGFPADYIVTREAAHNVASNVDEYQYIMDHTMPKMVVGGFATVSVASVFIASIFLKLL</sequence>
<gene>
    <name evidence="2" type="ORF">WR164_15170</name>
</gene>